<dbReference type="RefSeq" id="WP_251222018.1">
    <property type="nucleotide sequence ID" value="NZ_JAMBOL010000002.1"/>
</dbReference>
<name>A0A9X2IP44_9BACI</name>
<evidence type="ECO:0000256" key="1">
    <source>
        <dbReference type="ARBA" id="ARBA00010577"/>
    </source>
</evidence>
<evidence type="ECO:0000313" key="5">
    <source>
        <dbReference type="Proteomes" id="UP001139179"/>
    </source>
</evidence>
<accession>A0A9X2IP44</accession>
<comment type="similarity">
    <text evidence="1">Belongs to the FlgD family.</text>
</comment>
<evidence type="ECO:0000313" key="4">
    <source>
        <dbReference type="EMBL" id="MCM3713198.1"/>
    </source>
</evidence>
<keyword evidence="5" id="KW-1185">Reference proteome</keyword>
<dbReference type="AlphaFoldDB" id="A0A9X2IP44"/>
<evidence type="ECO:0000256" key="3">
    <source>
        <dbReference type="SAM" id="MobiDB-lite"/>
    </source>
</evidence>
<protein>
    <submittedName>
        <fullName evidence="4">Flagellar hook assembly protein FlgD</fullName>
    </submittedName>
</protein>
<dbReference type="NCBIfam" id="NF007197">
    <property type="entry name" value="PRK09618.1"/>
    <property type="match status" value="1"/>
</dbReference>
<proteinExistence type="inferred from homology"/>
<dbReference type="GO" id="GO:0044781">
    <property type="term" value="P:bacterial-type flagellum organization"/>
    <property type="evidence" value="ECO:0007669"/>
    <property type="project" value="UniProtKB-KW"/>
</dbReference>
<dbReference type="Pfam" id="PF03963">
    <property type="entry name" value="FlgD"/>
    <property type="match status" value="1"/>
</dbReference>
<dbReference type="EMBL" id="JAMBOL010000002">
    <property type="protein sequence ID" value="MCM3713198.1"/>
    <property type="molecule type" value="Genomic_DNA"/>
</dbReference>
<dbReference type="Proteomes" id="UP001139179">
    <property type="component" value="Unassembled WGS sequence"/>
</dbReference>
<feature type="region of interest" description="Disordered" evidence="3">
    <location>
        <begin position="1"/>
        <end position="22"/>
    </location>
</feature>
<keyword evidence="4" id="KW-0282">Flagellum</keyword>
<reference evidence="4" key="1">
    <citation type="submission" date="2022-05" db="EMBL/GenBank/DDBJ databases">
        <title>Comparative Genomics of Spacecraft Associated Microbes.</title>
        <authorList>
            <person name="Tran M.T."/>
            <person name="Wright A."/>
            <person name="Seuylemezian A."/>
            <person name="Eisen J."/>
            <person name="Coil D."/>
        </authorList>
    </citation>
    <scope>NUCLEOTIDE SEQUENCE</scope>
    <source>
        <strain evidence="4">214.1.1</strain>
    </source>
</reference>
<feature type="compositionally biased region" description="Acidic residues" evidence="3">
    <location>
        <begin position="158"/>
        <end position="182"/>
    </location>
</feature>
<keyword evidence="4" id="KW-0969">Cilium</keyword>
<feature type="compositionally biased region" description="Low complexity" evidence="3">
    <location>
        <begin position="13"/>
        <end position="22"/>
    </location>
</feature>
<evidence type="ECO:0000256" key="2">
    <source>
        <dbReference type="ARBA" id="ARBA00022795"/>
    </source>
</evidence>
<dbReference type="InterPro" id="IPR005648">
    <property type="entry name" value="FlgD"/>
</dbReference>
<gene>
    <name evidence="4" type="primary">flgD</name>
    <name evidence="4" type="ORF">M3202_03810</name>
</gene>
<feature type="region of interest" description="Disordered" evidence="3">
    <location>
        <begin position="145"/>
        <end position="182"/>
    </location>
</feature>
<keyword evidence="4" id="KW-0966">Cell projection</keyword>
<sequence>MMTTISESYMLPNQQKQTTQQQNQDILGKDDFLKILITQLQNQDPSNPMDDREFIAQMAQFSTLEQMTNMNNSIQKFVNLQTSQSLVQHSELIGKKVTWMRIVDVDEYRQDIEYLDNTVQAVRLELDGQIRIQLDDGRWISNEQIYQVSQKNEPVEPNPDEETDPEEDPVEVPEENEEPGDQ</sequence>
<keyword evidence="2" id="KW-1005">Bacterial flagellum biogenesis</keyword>
<organism evidence="4 5">
    <name type="scientific">Halalkalibacter oceani</name>
    <dbReference type="NCBI Taxonomy" id="1653776"/>
    <lineage>
        <taxon>Bacteria</taxon>
        <taxon>Bacillati</taxon>
        <taxon>Bacillota</taxon>
        <taxon>Bacilli</taxon>
        <taxon>Bacillales</taxon>
        <taxon>Bacillaceae</taxon>
        <taxon>Halalkalibacter</taxon>
    </lineage>
</organism>
<comment type="caution">
    <text evidence="4">The sequence shown here is derived from an EMBL/GenBank/DDBJ whole genome shotgun (WGS) entry which is preliminary data.</text>
</comment>